<name>A0A0A9EXQ3_ARUDO</name>
<organism evidence="1">
    <name type="scientific">Arundo donax</name>
    <name type="common">Giant reed</name>
    <name type="synonym">Donax arundinaceus</name>
    <dbReference type="NCBI Taxonomy" id="35708"/>
    <lineage>
        <taxon>Eukaryota</taxon>
        <taxon>Viridiplantae</taxon>
        <taxon>Streptophyta</taxon>
        <taxon>Embryophyta</taxon>
        <taxon>Tracheophyta</taxon>
        <taxon>Spermatophyta</taxon>
        <taxon>Magnoliopsida</taxon>
        <taxon>Liliopsida</taxon>
        <taxon>Poales</taxon>
        <taxon>Poaceae</taxon>
        <taxon>PACMAD clade</taxon>
        <taxon>Arundinoideae</taxon>
        <taxon>Arundineae</taxon>
        <taxon>Arundo</taxon>
    </lineage>
</organism>
<reference evidence="1" key="2">
    <citation type="journal article" date="2015" name="Data Brief">
        <title>Shoot transcriptome of the giant reed, Arundo donax.</title>
        <authorList>
            <person name="Barrero R.A."/>
            <person name="Guerrero F.D."/>
            <person name="Moolhuijzen P."/>
            <person name="Goolsby J.A."/>
            <person name="Tidwell J."/>
            <person name="Bellgard S.E."/>
            <person name="Bellgard M.I."/>
        </authorList>
    </citation>
    <scope>NUCLEOTIDE SEQUENCE</scope>
    <source>
        <tissue evidence="1">Shoot tissue taken approximately 20 cm above the soil surface</tissue>
    </source>
</reference>
<sequence length="64" mass="7504">MLLNGWEHTLSYLLKLLLSLRITGHLLVGHHQVSSSLKMLCFGIDQNFLQFFMAYLLLLMEVRR</sequence>
<proteinExistence type="predicted"/>
<reference evidence="1" key="1">
    <citation type="submission" date="2014-09" db="EMBL/GenBank/DDBJ databases">
        <authorList>
            <person name="Magalhaes I.L.F."/>
            <person name="Oliveira U."/>
            <person name="Santos F.R."/>
            <person name="Vidigal T.H.D.A."/>
            <person name="Brescovit A.D."/>
            <person name="Santos A.J."/>
        </authorList>
    </citation>
    <scope>NUCLEOTIDE SEQUENCE</scope>
    <source>
        <tissue evidence="1">Shoot tissue taken approximately 20 cm above the soil surface</tissue>
    </source>
</reference>
<accession>A0A0A9EXQ3</accession>
<evidence type="ECO:0000313" key="1">
    <source>
        <dbReference type="EMBL" id="JAE03759.1"/>
    </source>
</evidence>
<dbReference type="EMBL" id="GBRH01194137">
    <property type="protein sequence ID" value="JAE03759.1"/>
    <property type="molecule type" value="Transcribed_RNA"/>
</dbReference>
<protein>
    <submittedName>
        <fullName evidence="1">Uncharacterized protein</fullName>
    </submittedName>
</protein>
<dbReference type="AlphaFoldDB" id="A0A0A9EXQ3"/>